<sequence length="255" mass="29238">MGSPERTVEAQAAGTFNDQNIDTTLNIGIVTNLNFAAVITTPIKQKSKNPKSGDPNVKDRFSSHNGMPSIIFKASDYYGVMIEECRYMIVGKFIRSRPNIDRIQSRFTEKDLATEVRNRPETAKGVEKEKEAKNRVSNERNRNTSDKSNKEIEVLQQKSGMMSQQQNTNKPQGHSMIAKQVGISGISKGEEHPHKKEKKNRDKKGRKTRLKTRQNIRELRNTIRTWTVKREHNKTELGINIFKVSSKRFLRRLLS</sequence>
<proteinExistence type="predicted"/>
<dbReference type="EMBL" id="JACEIK010001152">
    <property type="protein sequence ID" value="MCD7466517.1"/>
    <property type="molecule type" value="Genomic_DNA"/>
</dbReference>
<keyword evidence="3" id="KW-1185">Reference proteome</keyword>
<comment type="caution">
    <text evidence="2">The sequence shown here is derived from an EMBL/GenBank/DDBJ whole genome shotgun (WGS) entry which is preliminary data.</text>
</comment>
<dbReference type="Proteomes" id="UP000823775">
    <property type="component" value="Unassembled WGS sequence"/>
</dbReference>
<name>A0ABS8T7D1_DATST</name>
<gene>
    <name evidence="2" type="ORF">HAX54_003321</name>
</gene>
<feature type="region of interest" description="Disordered" evidence="1">
    <location>
        <begin position="185"/>
        <end position="210"/>
    </location>
</feature>
<accession>A0ABS8T7D1</accession>
<organism evidence="2 3">
    <name type="scientific">Datura stramonium</name>
    <name type="common">Jimsonweed</name>
    <name type="synonym">Common thornapple</name>
    <dbReference type="NCBI Taxonomy" id="4076"/>
    <lineage>
        <taxon>Eukaryota</taxon>
        <taxon>Viridiplantae</taxon>
        <taxon>Streptophyta</taxon>
        <taxon>Embryophyta</taxon>
        <taxon>Tracheophyta</taxon>
        <taxon>Spermatophyta</taxon>
        <taxon>Magnoliopsida</taxon>
        <taxon>eudicotyledons</taxon>
        <taxon>Gunneridae</taxon>
        <taxon>Pentapetalae</taxon>
        <taxon>asterids</taxon>
        <taxon>lamiids</taxon>
        <taxon>Solanales</taxon>
        <taxon>Solanaceae</taxon>
        <taxon>Solanoideae</taxon>
        <taxon>Datureae</taxon>
        <taxon>Datura</taxon>
    </lineage>
</organism>
<reference evidence="2 3" key="1">
    <citation type="journal article" date="2021" name="BMC Genomics">
        <title>Datura genome reveals duplications of psychoactive alkaloid biosynthetic genes and high mutation rate following tissue culture.</title>
        <authorList>
            <person name="Rajewski A."/>
            <person name="Carter-House D."/>
            <person name="Stajich J."/>
            <person name="Litt A."/>
        </authorList>
    </citation>
    <scope>NUCLEOTIDE SEQUENCE [LARGE SCALE GENOMIC DNA]</scope>
    <source>
        <strain evidence="2">AR-01</strain>
    </source>
</reference>
<protein>
    <submittedName>
        <fullName evidence="2">Uncharacterized protein</fullName>
    </submittedName>
</protein>
<evidence type="ECO:0000313" key="2">
    <source>
        <dbReference type="EMBL" id="MCD7466517.1"/>
    </source>
</evidence>
<evidence type="ECO:0000313" key="3">
    <source>
        <dbReference type="Proteomes" id="UP000823775"/>
    </source>
</evidence>
<evidence type="ECO:0000256" key="1">
    <source>
        <dbReference type="SAM" id="MobiDB-lite"/>
    </source>
</evidence>
<feature type="region of interest" description="Disordered" evidence="1">
    <location>
        <begin position="114"/>
        <end position="150"/>
    </location>
</feature>
<feature type="compositionally biased region" description="Basic residues" evidence="1">
    <location>
        <begin position="195"/>
        <end position="210"/>
    </location>
</feature>